<feature type="domain" description="GAF" evidence="1">
    <location>
        <begin position="70"/>
        <end position="225"/>
    </location>
</feature>
<evidence type="ECO:0000259" key="1">
    <source>
        <dbReference type="Pfam" id="PF01590"/>
    </source>
</evidence>
<dbReference type="EMBL" id="CAQQ02102286">
    <property type="status" value="NOT_ANNOTATED_CDS"/>
    <property type="molecule type" value="Genomic_DNA"/>
</dbReference>
<dbReference type="Gene3D" id="3.30.450.40">
    <property type="match status" value="3"/>
</dbReference>
<reference evidence="3" key="1">
    <citation type="submission" date="2013-02" db="EMBL/GenBank/DDBJ databases">
        <authorList>
            <person name="Hughes D."/>
        </authorList>
    </citation>
    <scope>NUCLEOTIDE SEQUENCE</scope>
    <source>
        <strain>Durham</strain>
        <strain evidence="3">NC isolate 2 -- Noor lab</strain>
    </source>
</reference>
<dbReference type="InterPro" id="IPR029016">
    <property type="entry name" value="GAF-like_dom_sf"/>
</dbReference>
<dbReference type="HOGENOM" id="CLU_1181392_0_0_1"/>
<dbReference type="SUPFAM" id="SSF55781">
    <property type="entry name" value="GAF domain-like"/>
    <property type="match status" value="3"/>
</dbReference>
<dbReference type="Pfam" id="PF01590">
    <property type="entry name" value="GAF"/>
    <property type="match status" value="1"/>
</dbReference>
<dbReference type="EMBL" id="CAQQ02102287">
    <property type="status" value="NOT_ANNOTATED_CDS"/>
    <property type="molecule type" value="Genomic_DNA"/>
</dbReference>
<dbReference type="Proteomes" id="UP000015102">
    <property type="component" value="Unassembled WGS sequence"/>
</dbReference>
<dbReference type="EnsemblMetazoa" id="MESCA003805-RA">
    <property type="protein sequence ID" value="MESCA003805-PA"/>
    <property type="gene ID" value="MESCA003805"/>
</dbReference>
<dbReference type="EMBL" id="CAQQ02102288">
    <property type="status" value="NOT_ANNOTATED_CDS"/>
    <property type="molecule type" value="Genomic_DNA"/>
</dbReference>
<organism evidence="2 3">
    <name type="scientific">Megaselia scalaris</name>
    <name type="common">Humpbacked fly</name>
    <name type="synonym">Phora scalaris</name>
    <dbReference type="NCBI Taxonomy" id="36166"/>
    <lineage>
        <taxon>Eukaryota</taxon>
        <taxon>Metazoa</taxon>
        <taxon>Ecdysozoa</taxon>
        <taxon>Arthropoda</taxon>
        <taxon>Hexapoda</taxon>
        <taxon>Insecta</taxon>
        <taxon>Pterygota</taxon>
        <taxon>Neoptera</taxon>
        <taxon>Endopterygota</taxon>
        <taxon>Diptera</taxon>
        <taxon>Brachycera</taxon>
        <taxon>Muscomorpha</taxon>
        <taxon>Platypezoidea</taxon>
        <taxon>Phoridae</taxon>
        <taxon>Megaseliini</taxon>
        <taxon>Megaselia</taxon>
    </lineage>
</organism>
<proteinExistence type="predicted"/>
<reference evidence="2" key="2">
    <citation type="submission" date="2015-06" db="UniProtKB">
        <authorList>
            <consortium name="EnsemblMetazoa"/>
        </authorList>
    </citation>
    <scope>IDENTIFICATION</scope>
</reference>
<name>T1GJZ5_MEGSC</name>
<protein>
    <recommendedName>
        <fullName evidence="1">GAF domain-containing protein</fullName>
    </recommendedName>
</protein>
<evidence type="ECO:0000313" key="3">
    <source>
        <dbReference type="Proteomes" id="UP000015102"/>
    </source>
</evidence>
<sequence length="235" mass="26462">MKIHSILQVFTKNDENFVEAFAIFCGMGIHNTHMYEKAIVAMAKQSVTLEVLSYHASASIDDAHRLRVRSLCHKLLQNVSILLNDRGSLFLVQGKSNNGYGPKKCLVSKLFDVCPKSTIEEMERQEEVIVSRGSGIDGHVTESGEAVNILDAYLDDRFNLLLVHEASKGHVETKRVTVTIPNAYENNRFDKRVDEGTNFKHKSILCMAIKNSLGQIIGVIQLINKFNDLVFKKER</sequence>
<dbReference type="STRING" id="36166.T1GJZ5"/>
<keyword evidence="3" id="KW-1185">Reference proteome</keyword>
<dbReference type="InterPro" id="IPR003018">
    <property type="entry name" value="GAF"/>
</dbReference>
<accession>T1GJZ5</accession>
<evidence type="ECO:0000313" key="2">
    <source>
        <dbReference type="EnsemblMetazoa" id="MESCA003805-PA"/>
    </source>
</evidence>
<dbReference type="AlphaFoldDB" id="T1GJZ5"/>